<dbReference type="EMBL" id="CABDUW010000011">
    <property type="protein sequence ID" value="VTJ51931.1"/>
    <property type="molecule type" value="Genomic_DNA"/>
</dbReference>
<protein>
    <submittedName>
        <fullName evidence="2">Uncharacterized protein</fullName>
    </submittedName>
</protein>
<accession>A0A5E4A5H1</accession>
<reference evidence="2" key="1">
    <citation type="submission" date="2019-04" db="EMBL/GenBank/DDBJ databases">
        <authorList>
            <person name="Alioto T."/>
            <person name="Alioto T."/>
        </authorList>
    </citation>
    <scope>NUCLEOTIDE SEQUENCE [LARGE SCALE GENOMIC DNA]</scope>
</reference>
<sequence>MTPHNREDERVFRRESEIVGPKSYDPGCDLKSSSLTAQGLSVRTPAEEKPEGERRANWNCSEDFTSFT</sequence>
<organism evidence="2 3">
    <name type="scientific">Marmota monax</name>
    <name type="common">Woodchuck</name>
    <dbReference type="NCBI Taxonomy" id="9995"/>
    <lineage>
        <taxon>Eukaryota</taxon>
        <taxon>Metazoa</taxon>
        <taxon>Chordata</taxon>
        <taxon>Craniata</taxon>
        <taxon>Vertebrata</taxon>
        <taxon>Euteleostomi</taxon>
        <taxon>Mammalia</taxon>
        <taxon>Eutheria</taxon>
        <taxon>Euarchontoglires</taxon>
        <taxon>Glires</taxon>
        <taxon>Rodentia</taxon>
        <taxon>Sciuromorpha</taxon>
        <taxon>Sciuridae</taxon>
        <taxon>Xerinae</taxon>
        <taxon>Marmotini</taxon>
        <taxon>Marmota</taxon>
    </lineage>
</organism>
<feature type="region of interest" description="Disordered" evidence="1">
    <location>
        <begin position="22"/>
        <end position="68"/>
    </location>
</feature>
<dbReference type="Proteomes" id="UP000335636">
    <property type="component" value="Unassembled WGS sequence"/>
</dbReference>
<evidence type="ECO:0000256" key="1">
    <source>
        <dbReference type="SAM" id="MobiDB-lite"/>
    </source>
</evidence>
<proteinExistence type="predicted"/>
<feature type="compositionally biased region" description="Polar residues" evidence="1">
    <location>
        <begin position="58"/>
        <end position="68"/>
    </location>
</feature>
<evidence type="ECO:0000313" key="3">
    <source>
        <dbReference type="Proteomes" id="UP000335636"/>
    </source>
</evidence>
<feature type="compositionally biased region" description="Polar residues" evidence="1">
    <location>
        <begin position="31"/>
        <end position="41"/>
    </location>
</feature>
<gene>
    <name evidence="2" type="ORF">MONAX_5E002005</name>
</gene>
<dbReference type="AlphaFoldDB" id="A0A5E4A5H1"/>
<evidence type="ECO:0000313" key="2">
    <source>
        <dbReference type="EMBL" id="VTJ51931.1"/>
    </source>
</evidence>
<name>A0A5E4A5H1_MARMO</name>
<comment type="caution">
    <text evidence="2">The sequence shown here is derived from an EMBL/GenBank/DDBJ whole genome shotgun (WGS) entry which is preliminary data.</text>
</comment>
<keyword evidence="3" id="KW-1185">Reference proteome</keyword>
<feature type="compositionally biased region" description="Basic and acidic residues" evidence="1">
    <location>
        <begin position="45"/>
        <end position="56"/>
    </location>
</feature>